<evidence type="ECO:0000259" key="1">
    <source>
        <dbReference type="Pfam" id="PF06985"/>
    </source>
</evidence>
<name>A0A9P4QKX6_9PLEO</name>
<sequence>MTDLSTDISEISICHALSSNTSDALHLLLEQYHNCCASHAQCSTLESPQPDQYPMRLLDVGSEGSLVILRSARMLRNQDYVCLSHCWGLSKPYTLNSITQPDLERGIDAANLPKTFQDAIHVTRCLGIQYLWIDSLCILQDSEADWAIESGRMDQIYARATCTIAATASSSGDGGLFFERNPEPLLPRKAPLNSRAWVSQERQLSRRTMHFSNRQLFWECHENTTCETYPHDGSTVSLLSELGLTTGIYWAWCSFRVKYSENALTRESDKFVALRGIANQVSEITGDKLIAGLWKSRIVEELCWFTVKRKFRTVNPPTGPEEWRAPTWSWASSYGKVWF</sequence>
<gene>
    <name evidence="2" type="ORF">EJ04DRAFT_447625</name>
</gene>
<accession>A0A9P4QKX6</accession>
<proteinExistence type="predicted"/>
<dbReference type="PANTHER" id="PTHR33112:SF10">
    <property type="entry name" value="TOL"/>
    <property type="match status" value="1"/>
</dbReference>
<feature type="domain" description="Heterokaryon incompatibility" evidence="1">
    <location>
        <begin position="80"/>
        <end position="213"/>
    </location>
</feature>
<evidence type="ECO:0000313" key="2">
    <source>
        <dbReference type="EMBL" id="KAF2729243.1"/>
    </source>
</evidence>
<evidence type="ECO:0000313" key="3">
    <source>
        <dbReference type="Proteomes" id="UP000799444"/>
    </source>
</evidence>
<dbReference type="PANTHER" id="PTHR33112">
    <property type="entry name" value="DOMAIN PROTEIN, PUTATIVE-RELATED"/>
    <property type="match status" value="1"/>
</dbReference>
<dbReference type="AlphaFoldDB" id="A0A9P4QKX6"/>
<dbReference type="InterPro" id="IPR010730">
    <property type="entry name" value="HET"/>
</dbReference>
<keyword evidence="3" id="KW-1185">Reference proteome</keyword>
<dbReference type="EMBL" id="ML996251">
    <property type="protein sequence ID" value="KAF2729243.1"/>
    <property type="molecule type" value="Genomic_DNA"/>
</dbReference>
<dbReference type="Proteomes" id="UP000799444">
    <property type="component" value="Unassembled WGS sequence"/>
</dbReference>
<dbReference type="OrthoDB" id="2958217at2759"/>
<dbReference type="Pfam" id="PF06985">
    <property type="entry name" value="HET"/>
    <property type="match status" value="1"/>
</dbReference>
<protein>
    <submittedName>
        <fullName evidence="2">HET-domain-containing protein</fullName>
    </submittedName>
</protein>
<comment type="caution">
    <text evidence="2">The sequence shown here is derived from an EMBL/GenBank/DDBJ whole genome shotgun (WGS) entry which is preliminary data.</text>
</comment>
<reference evidence="2" key="1">
    <citation type="journal article" date="2020" name="Stud. Mycol.">
        <title>101 Dothideomycetes genomes: a test case for predicting lifestyles and emergence of pathogens.</title>
        <authorList>
            <person name="Haridas S."/>
            <person name="Albert R."/>
            <person name="Binder M."/>
            <person name="Bloem J."/>
            <person name="Labutti K."/>
            <person name="Salamov A."/>
            <person name="Andreopoulos B."/>
            <person name="Baker S."/>
            <person name="Barry K."/>
            <person name="Bills G."/>
            <person name="Bluhm B."/>
            <person name="Cannon C."/>
            <person name="Castanera R."/>
            <person name="Culley D."/>
            <person name="Daum C."/>
            <person name="Ezra D."/>
            <person name="Gonzalez J."/>
            <person name="Henrissat B."/>
            <person name="Kuo A."/>
            <person name="Liang C."/>
            <person name="Lipzen A."/>
            <person name="Lutzoni F."/>
            <person name="Magnuson J."/>
            <person name="Mondo S."/>
            <person name="Nolan M."/>
            <person name="Ohm R."/>
            <person name="Pangilinan J."/>
            <person name="Park H.-J."/>
            <person name="Ramirez L."/>
            <person name="Alfaro M."/>
            <person name="Sun H."/>
            <person name="Tritt A."/>
            <person name="Yoshinaga Y."/>
            <person name="Zwiers L.-H."/>
            <person name="Turgeon B."/>
            <person name="Goodwin S."/>
            <person name="Spatafora J."/>
            <person name="Crous P."/>
            <person name="Grigoriev I."/>
        </authorList>
    </citation>
    <scope>NUCLEOTIDE SEQUENCE</scope>
    <source>
        <strain evidence="2">CBS 125425</strain>
    </source>
</reference>
<feature type="non-terminal residue" evidence="2">
    <location>
        <position position="339"/>
    </location>
</feature>
<organism evidence="2 3">
    <name type="scientific">Polyplosphaeria fusca</name>
    <dbReference type="NCBI Taxonomy" id="682080"/>
    <lineage>
        <taxon>Eukaryota</taxon>
        <taxon>Fungi</taxon>
        <taxon>Dikarya</taxon>
        <taxon>Ascomycota</taxon>
        <taxon>Pezizomycotina</taxon>
        <taxon>Dothideomycetes</taxon>
        <taxon>Pleosporomycetidae</taxon>
        <taxon>Pleosporales</taxon>
        <taxon>Tetraplosphaeriaceae</taxon>
        <taxon>Polyplosphaeria</taxon>
    </lineage>
</organism>